<comment type="caution">
    <text evidence="1">The sequence shown here is derived from an EMBL/GenBank/DDBJ whole genome shotgun (WGS) entry which is preliminary data.</text>
</comment>
<gene>
    <name evidence="1" type="ORF">DB721_01325</name>
</gene>
<dbReference type="SUPFAM" id="SSF51735">
    <property type="entry name" value="NAD(P)-binding Rossmann-fold domains"/>
    <property type="match status" value="1"/>
</dbReference>
<organism evidence="1 2">
    <name type="scientific">Helicobacter pylori</name>
    <name type="common">Campylobacter pylori</name>
    <dbReference type="NCBI Taxonomy" id="210"/>
    <lineage>
        <taxon>Bacteria</taxon>
        <taxon>Pseudomonadati</taxon>
        <taxon>Campylobacterota</taxon>
        <taxon>Epsilonproteobacteria</taxon>
        <taxon>Campylobacterales</taxon>
        <taxon>Helicobacteraceae</taxon>
        <taxon>Helicobacter</taxon>
    </lineage>
</organism>
<reference evidence="1 2" key="1">
    <citation type="submission" date="2018-04" db="EMBL/GenBank/DDBJ databases">
        <title>Complete genome sequences of Helicobacter pylori.</title>
        <authorList>
            <person name="Palau M."/>
            <person name="Minana-Galbis D."/>
        </authorList>
    </citation>
    <scope>NUCLEOTIDE SEQUENCE [LARGE SCALE GENOMIC DNA]</scope>
    <source>
        <strain evidence="1 2">B518</strain>
    </source>
</reference>
<proteinExistence type="predicted"/>
<dbReference type="Proteomes" id="UP000272192">
    <property type="component" value="Unassembled WGS sequence"/>
</dbReference>
<name>A0A7Z6SV04_HELPX</name>
<dbReference type="AlphaFoldDB" id="A0A7Z6SV04"/>
<feature type="non-terminal residue" evidence="1">
    <location>
        <position position="34"/>
    </location>
</feature>
<accession>A0A7Z6SV04</accession>
<protein>
    <submittedName>
        <fullName evidence="1">Polysaccharide biosynthesis family protein</fullName>
    </submittedName>
</protein>
<dbReference type="InterPro" id="IPR036291">
    <property type="entry name" value="NAD(P)-bd_dom_sf"/>
</dbReference>
<sequence>MALLFTGACGYIGSHTARAFLEKTKENIIIVDDL</sequence>
<dbReference type="Gene3D" id="3.40.50.720">
    <property type="entry name" value="NAD(P)-binding Rossmann-like Domain"/>
    <property type="match status" value="1"/>
</dbReference>
<evidence type="ECO:0000313" key="2">
    <source>
        <dbReference type="Proteomes" id="UP000272192"/>
    </source>
</evidence>
<dbReference type="EMBL" id="QELB01000020">
    <property type="protein sequence ID" value="RKU97741.1"/>
    <property type="molecule type" value="Genomic_DNA"/>
</dbReference>
<evidence type="ECO:0000313" key="1">
    <source>
        <dbReference type="EMBL" id="RKU97741.1"/>
    </source>
</evidence>